<dbReference type="PANTHER" id="PTHR11863">
    <property type="entry name" value="STEROL DESATURASE"/>
    <property type="match status" value="1"/>
</dbReference>
<evidence type="ECO:0000256" key="2">
    <source>
        <dbReference type="ARBA" id="ARBA00022692"/>
    </source>
</evidence>
<dbReference type="EMBL" id="QJJM01000022">
    <property type="protein sequence ID" value="PXW68078.1"/>
    <property type="molecule type" value="Genomic_DNA"/>
</dbReference>
<feature type="transmembrane region" description="Helical" evidence="5">
    <location>
        <begin position="160"/>
        <end position="182"/>
    </location>
</feature>
<dbReference type="AlphaFoldDB" id="A0A2V3UNK8"/>
<organism evidence="7 8">
    <name type="scientific">Blastomonas natatoria</name>
    <dbReference type="NCBI Taxonomy" id="34015"/>
    <lineage>
        <taxon>Bacteria</taxon>
        <taxon>Pseudomonadati</taxon>
        <taxon>Pseudomonadota</taxon>
        <taxon>Alphaproteobacteria</taxon>
        <taxon>Sphingomonadales</taxon>
        <taxon>Sphingomonadaceae</taxon>
        <taxon>Blastomonas</taxon>
    </lineage>
</organism>
<evidence type="ECO:0000256" key="5">
    <source>
        <dbReference type="SAM" id="Phobius"/>
    </source>
</evidence>
<comment type="subcellular location">
    <subcellularLocation>
        <location evidence="1">Membrane</location>
    </subcellularLocation>
</comment>
<dbReference type="GO" id="GO:0005506">
    <property type="term" value="F:iron ion binding"/>
    <property type="evidence" value="ECO:0007669"/>
    <property type="project" value="InterPro"/>
</dbReference>
<protein>
    <submittedName>
        <fullName evidence="7">Fatty acid hydroxylase family protein</fullName>
    </submittedName>
</protein>
<feature type="transmembrane region" description="Helical" evidence="5">
    <location>
        <begin position="26"/>
        <end position="44"/>
    </location>
</feature>
<keyword evidence="2 5" id="KW-0812">Transmembrane</keyword>
<dbReference type="Pfam" id="PF04116">
    <property type="entry name" value="FA_hydroxylase"/>
    <property type="match status" value="1"/>
</dbReference>
<dbReference type="GO" id="GO:0016020">
    <property type="term" value="C:membrane"/>
    <property type="evidence" value="ECO:0007669"/>
    <property type="project" value="UniProtKB-SubCell"/>
</dbReference>
<dbReference type="GO" id="GO:0008610">
    <property type="term" value="P:lipid biosynthetic process"/>
    <property type="evidence" value="ECO:0007669"/>
    <property type="project" value="InterPro"/>
</dbReference>
<keyword evidence="4 5" id="KW-0472">Membrane</keyword>
<comment type="caution">
    <text evidence="7">The sequence shown here is derived from an EMBL/GenBank/DDBJ whole genome shotgun (WGS) entry which is preliminary data.</text>
</comment>
<proteinExistence type="predicted"/>
<dbReference type="InterPro" id="IPR006694">
    <property type="entry name" value="Fatty_acid_hydroxylase"/>
</dbReference>
<reference evidence="7 8" key="1">
    <citation type="submission" date="2018-05" db="EMBL/GenBank/DDBJ databases">
        <title>Genomic Encyclopedia of Type Strains, Phase IV (KMG-IV): sequencing the most valuable type-strain genomes for metagenomic binning, comparative biology and taxonomic classification.</title>
        <authorList>
            <person name="Goeker M."/>
        </authorList>
    </citation>
    <scope>NUCLEOTIDE SEQUENCE [LARGE SCALE GENOMIC DNA]</scope>
    <source>
        <strain evidence="7 8">DSM 3183</strain>
    </source>
</reference>
<dbReference type="InterPro" id="IPR050307">
    <property type="entry name" value="Sterol_Desaturase_Related"/>
</dbReference>
<evidence type="ECO:0000313" key="8">
    <source>
        <dbReference type="Proteomes" id="UP000248014"/>
    </source>
</evidence>
<name>A0A2V3UNK8_9SPHN</name>
<evidence type="ECO:0000313" key="7">
    <source>
        <dbReference type="EMBL" id="PXW68078.1"/>
    </source>
</evidence>
<dbReference type="Proteomes" id="UP000248014">
    <property type="component" value="Unassembled WGS sequence"/>
</dbReference>
<gene>
    <name evidence="7" type="ORF">C7451_1222</name>
</gene>
<feature type="transmembrane region" description="Helical" evidence="5">
    <location>
        <begin position="89"/>
        <end position="120"/>
    </location>
</feature>
<evidence type="ECO:0000256" key="4">
    <source>
        <dbReference type="ARBA" id="ARBA00023136"/>
    </source>
</evidence>
<evidence type="ECO:0000256" key="3">
    <source>
        <dbReference type="ARBA" id="ARBA00022989"/>
    </source>
</evidence>
<dbReference type="RefSeq" id="WP_244182030.1">
    <property type="nucleotide sequence ID" value="NZ_QJJM01000022.1"/>
</dbReference>
<evidence type="ECO:0000259" key="6">
    <source>
        <dbReference type="Pfam" id="PF04116"/>
    </source>
</evidence>
<feature type="domain" description="Fatty acid hydroxylase" evidence="6">
    <location>
        <begin position="108"/>
        <end position="243"/>
    </location>
</feature>
<dbReference type="GO" id="GO:0016491">
    <property type="term" value="F:oxidoreductase activity"/>
    <property type="evidence" value="ECO:0007669"/>
    <property type="project" value="InterPro"/>
</dbReference>
<feature type="transmembrane region" description="Helical" evidence="5">
    <location>
        <begin position="64"/>
        <end position="83"/>
    </location>
</feature>
<accession>A0A2V3UNK8</accession>
<sequence length="275" mass="31883">MTTGIPPLDILLEKGLYIFAIDGSRYLIAASVTFVLVCMLRRTVLTVRKIQKREATAADMRREVAQSAQSVFVYMIGACFLIWGREEGIFYDVFGVSFGIGVDLLILAAIIIAHDAYFYWAHRLMHHPRLFRHFHRAHHRSITPTPWAAYSFAMPEAAAMFLFVPLWLFFVPTPGWVMVVWLNFQIIRNAMGHAGFEFFPRWWLDTPLTRWINTTVHHDLHHNGGFNSNFGLYFTWWDKWMGTEHPRYHEKFREVTGRTQANAAMASSEVTASRP</sequence>
<evidence type="ECO:0000256" key="1">
    <source>
        <dbReference type="ARBA" id="ARBA00004370"/>
    </source>
</evidence>
<keyword evidence="8" id="KW-1185">Reference proteome</keyword>
<keyword evidence="3 5" id="KW-1133">Transmembrane helix</keyword>